<comment type="caution">
    <text evidence="1">The sequence shown here is derived from an EMBL/GenBank/DDBJ whole genome shotgun (WGS) entry which is preliminary data.</text>
</comment>
<protein>
    <submittedName>
        <fullName evidence="1">Uncharacterized protein</fullName>
    </submittedName>
</protein>
<dbReference type="OrthoDB" id="6924766at2"/>
<sequence length="81" mass="9583">MNQENRLHGLDLLERYARQQDHIDCLLRQIEECKDRLESQELWSMLSLCLTENKQNQITVCKAFRFLLELEDDDNQAAGSD</sequence>
<reference evidence="2" key="1">
    <citation type="submission" date="2016-10" db="EMBL/GenBank/DDBJ databases">
        <authorList>
            <person name="de Groot N.N."/>
        </authorList>
    </citation>
    <scope>NUCLEOTIDE SEQUENCE [LARGE SCALE GENOMIC DNA]</scope>
    <source>
        <strain evidence="2">DSM 15758</strain>
    </source>
</reference>
<proteinExistence type="predicted"/>
<dbReference type="EMBL" id="FMWB01000015">
    <property type="protein sequence ID" value="SCZ47655.1"/>
    <property type="molecule type" value="Genomic_DNA"/>
</dbReference>
<evidence type="ECO:0000313" key="2">
    <source>
        <dbReference type="Proteomes" id="UP000183046"/>
    </source>
</evidence>
<accession>A0A1G5PDM5</accession>
<dbReference type="RefSeq" id="WP_143008549.1">
    <property type="nucleotide sequence ID" value="NZ_CP183398.1"/>
</dbReference>
<name>A0A1G5PDM5_9PSED</name>
<dbReference type="AlphaFoldDB" id="A0A1G5PDM5"/>
<gene>
    <name evidence="1" type="ORF">SAMN05216279_11552</name>
</gene>
<organism evidence="1 2">
    <name type="scientific">Pseudomonas oryzihabitans</name>
    <dbReference type="NCBI Taxonomy" id="47885"/>
    <lineage>
        <taxon>Bacteria</taxon>
        <taxon>Pseudomonadati</taxon>
        <taxon>Pseudomonadota</taxon>
        <taxon>Gammaproteobacteria</taxon>
        <taxon>Pseudomonadales</taxon>
        <taxon>Pseudomonadaceae</taxon>
        <taxon>Pseudomonas</taxon>
    </lineage>
</organism>
<evidence type="ECO:0000313" key="1">
    <source>
        <dbReference type="EMBL" id="SCZ47655.1"/>
    </source>
</evidence>
<dbReference type="Proteomes" id="UP000183046">
    <property type="component" value="Unassembled WGS sequence"/>
</dbReference>